<accession>A0ABY5TUA1</accession>
<evidence type="ECO:0000256" key="1">
    <source>
        <dbReference type="SAM" id="Phobius"/>
    </source>
</evidence>
<keyword evidence="1" id="KW-1133">Transmembrane helix</keyword>
<evidence type="ECO:0000313" key="2">
    <source>
        <dbReference type="EMBL" id="UWD34242.1"/>
    </source>
</evidence>
<feature type="transmembrane region" description="Helical" evidence="1">
    <location>
        <begin position="75"/>
        <end position="98"/>
    </location>
</feature>
<keyword evidence="1" id="KW-0472">Membrane</keyword>
<dbReference type="RefSeq" id="WP_027123335.1">
    <property type="nucleotide sequence ID" value="NZ_CP103423.1"/>
</dbReference>
<gene>
    <name evidence="2" type="ORF">NX772_00200</name>
</gene>
<keyword evidence="1" id="KW-0812">Transmembrane</keyword>
<sequence length="117" mass="14162">MWFPIVQIIIFFLWNIASSLILYWRIRKPYKTFRKTHVWGKIEKFNLLTYNTYAFASLGGLVNVIYQLFDKEFEYSTALLLSILATLMYVLSVSFYTLEIFVYFKVKQNPLWLYKEK</sequence>
<proteinExistence type="predicted"/>
<feature type="transmembrane region" description="Helical" evidence="1">
    <location>
        <begin position="6"/>
        <end position="26"/>
    </location>
</feature>
<protein>
    <submittedName>
        <fullName evidence="2">Uncharacterized protein</fullName>
    </submittedName>
</protein>
<feature type="transmembrane region" description="Helical" evidence="1">
    <location>
        <begin position="47"/>
        <end position="69"/>
    </location>
</feature>
<evidence type="ECO:0000313" key="3">
    <source>
        <dbReference type="Proteomes" id="UP001058364"/>
    </source>
</evidence>
<dbReference type="Proteomes" id="UP001058364">
    <property type="component" value="Chromosome"/>
</dbReference>
<organism evidence="2 3">
    <name type="scientific">Mesomycoplasma molare</name>
    <dbReference type="NCBI Taxonomy" id="171288"/>
    <lineage>
        <taxon>Bacteria</taxon>
        <taxon>Bacillati</taxon>
        <taxon>Mycoplasmatota</taxon>
        <taxon>Mycoplasmoidales</taxon>
        <taxon>Metamycoplasmataceae</taxon>
        <taxon>Mesomycoplasma</taxon>
    </lineage>
</organism>
<reference evidence="2" key="1">
    <citation type="submission" date="2022-08" db="EMBL/GenBank/DDBJ databases">
        <title>Complete genome sequence of Mycoplasma molare type strain H 542.</title>
        <authorList>
            <person name="Spergser J."/>
        </authorList>
    </citation>
    <scope>NUCLEOTIDE SEQUENCE</scope>
    <source>
        <strain evidence="2">H 542</strain>
    </source>
</reference>
<dbReference type="EMBL" id="CP103423">
    <property type="protein sequence ID" value="UWD34242.1"/>
    <property type="molecule type" value="Genomic_DNA"/>
</dbReference>
<keyword evidence="3" id="KW-1185">Reference proteome</keyword>
<name>A0ABY5TUA1_9BACT</name>